<keyword evidence="1 3" id="KW-0963">Cytoplasm</keyword>
<dbReference type="RefSeq" id="WP_078486363.1">
    <property type="nucleotide sequence ID" value="NZ_MPRJ01000021.1"/>
</dbReference>
<dbReference type="CDD" id="cd01734">
    <property type="entry name" value="YlxS_C"/>
    <property type="match status" value="1"/>
</dbReference>
<dbReference type="GO" id="GO:0000028">
    <property type="term" value="P:ribosomal small subunit assembly"/>
    <property type="evidence" value="ECO:0007669"/>
    <property type="project" value="TreeGrafter"/>
</dbReference>
<accession>A0A1T2KVT0</accession>
<dbReference type="GO" id="GO:0005829">
    <property type="term" value="C:cytosol"/>
    <property type="evidence" value="ECO:0007669"/>
    <property type="project" value="TreeGrafter"/>
</dbReference>
<dbReference type="EMBL" id="MPRJ01000021">
    <property type="protein sequence ID" value="OOZ36978.1"/>
    <property type="molecule type" value="Genomic_DNA"/>
</dbReference>
<evidence type="ECO:0000259" key="4">
    <source>
        <dbReference type="Pfam" id="PF02576"/>
    </source>
</evidence>
<dbReference type="PANTHER" id="PTHR33867">
    <property type="entry name" value="RIBOSOME MATURATION FACTOR RIMP"/>
    <property type="match status" value="1"/>
</dbReference>
<dbReference type="Proteomes" id="UP000190896">
    <property type="component" value="Unassembled WGS sequence"/>
</dbReference>
<evidence type="ECO:0000256" key="3">
    <source>
        <dbReference type="HAMAP-Rule" id="MF_01077"/>
    </source>
</evidence>
<keyword evidence="2 3" id="KW-0690">Ribosome biogenesis</keyword>
<dbReference type="Gene3D" id="3.30.300.70">
    <property type="entry name" value="RimP-like superfamily, N-terminal"/>
    <property type="match status" value="1"/>
</dbReference>
<organism evidence="6 7">
    <name type="scientific">Solemya velesiana gill symbiont</name>
    <dbReference type="NCBI Taxonomy" id="1918948"/>
    <lineage>
        <taxon>Bacteria</taxon>
        <taxon>Pseudomonadati</taxon>
        <taxon>Pseudomonadota</taxon>
        <taxon>Gammaproteobacteria</taxon>
        <taxon>sulfur-oxidizing symbionts</taxon>
    </lineage>
</organism>
<dbReference type="FunFam" id="3.30.300.70:FF:000001">
    <property type="entry name" value="Ribosome maturation factor RimP"/>
    <property type="match status" value="1"/>
</dbReference>
<evidence type="ECO:0000313" key="6">
    <source>
        <dbReference type="EMBL" id="OOZ36978.1"/>
    </source>
</evidence>
<dbReference type="NCBIfam" id="NF000927">
    <property type="entry name" value="PRK00092.1-1"/>
    <property type="match status" value="1"/>
</dbReference>
<dbReference type="Pfam" id="PF17384">
    <property type="entry name" value="DUF150_C"/>
    <property type="match status" value="1"/>
</dbReference>
<evidence type="ECO:0000259" key="5">
    <source>
        <dbReference type="Pfam" id="PF17384"/>
    </source>
</evidence>
<proteinExistence type="inferred from homology"/>
<dbReference type="Pfam" id="PF02576">
    <property type="entry name" value="RimP_N"/>
    <property type="match status" value="1"/>
</dbReference>
<dbReference type="OrthoDB" id="9805006at2"/>
<dbReference type="InterPro" id="IPR028998">
    <property type="entry name" value="RimP_C"/>
</dbReference>
<comment type="subcellular location">
    <subcellularLocation>
        <location evidence="3">Cytoplasm</location>
    </subcellularLocation>
</comment>
<reference evidence="6 7" key="1">
    <citation type="submission" date="2016-11" db="EMBL/GenBank/DDBJ databases">
        <title>Mixed transmission modes and dynamic genome evolution in an obligate animal-bacterial symbiosis.</title>
        <authorList>
            <person name="Russell S.L."/>
            <person name="Corbett-Detig R.B."/>
            <person name="Cavanaugh C.M."/>
        </authorList>
    </citation>
    <scope>NUCLEOTIDE SEQUENCE [LARGE SCALE GENOMIC DNA]</scope>
    <source>
        <strain evidence="6">Se-Cadez</strain>
    </source>
</reference>
<dbReference type="HAMAP" id="MF_01077">
    <property type="entry name" value="RimP"/>
    <property type="match status" value="1"/>
</dbReference>
<evidence type="ECO:0000256" key="2">
    <source>
        <dbReference type="ARBA" id="ARBA00022517"/>
    </source>
</evidence>
<sequence>MGRAPDSLTELMRETIEPMGYELVGAEYMGDGRAGYILRIYIDHENGISVDDCSTVSHQVSGVLDVEDPIHEKYALEVSSPGLDRPLFFKEHFERFKGSRVRIRLHEKMHGRRRFDGVLNGLQSDDVLVDVDGEEFVLPYDLIDKARLVADF</sequence>
<dbReference type="GO" id="GO:0006412">
    <property type="term" value="P:translation"/>
    <property type="evidence" value="ECO:0007669"/>
    <property type="project" value="TreeGrafter"/>
</dbReference>
<dbReference type="InterPro" id="IPR003728">
    <property type="entry name" value="Ribosome_maturation_RimP"/>
</dbReference>
<dbReference type="InterPro" id="IPR036847">
    <property type="entry name" value="RimP_C_sf"/>
</dbReference>
<feature type="domain" description="Ribosome maturation factor RimP N-terminal" evidence="4">
    <location>
        <begin position="12"/>
        <end position="84"/>
    </location>
</feature>
<dbReference type="InterPro" id="IPR028989">
    <property type="entry name" value="RimP_N"/>
</dbReference>
<evidence type="ECO:0000256" key="1">
    <source>
        <dbReference type="ARBA" id="ARBA00022490"/>
    </source>
</evidence>
<comment type="similarity">
    <text evidence="3">Belongs to the RimP family.</text>
</comment>
<feature type="domain" description="Ribosome maturation factor RimP C-terminal" evidence="5">
    <location>
        <begin position="87"/>
        <end position="152"/>
    </location>
</feature>
<dbReference type="AlphaFoldDB" id="A0A1T2KVT0"/>
<dbReference type="InterPro" id="IPR035956">
    <property type="entry name" value="RimP_N_sf"/>
</dbReference>
<protein>
    <recommendedName>
        <fullName evidence="3">Ribosome maturation factor RimP</fullName>
    </recommendedName>
</protein>
<dbReference type="SUPFAM" id="SSF75420">
    <property type="entry name" value="YhbC-like, N-terminal domain"/>
    <property type="match status" value="1"/>
</dbReference>
<keyword evidence="7" id="KW-1185">Reference proteome</keyword>
<evidence type="ECO:0000313" key="7">
    <source>
        <dbReference type="Proteomes" id="UP000190896"/>
    </source>
</evidence>
<dbReference type="SUPFAM" id="SSF74942">
    <property type="entry name" value="YhbC-like, C-terminal domain"/>
    <property type="match status" value="1"/>
</dbReference>
<dbReference type="PANTHER" id="PTHR33867:SF1">
    <property type="entry name" value="RIBOSOME MATURATION FACTOR RIMP"/>
    <property type="match status" value="1"/>
</dbReference>
<gene>
    <name evidence="3" type="primary">rimP</name>
    <name evidence="6" type="ORF">BOW51_04665</name>
</gene>
<name>A0A1T2KVT0_9GAMM</name>
<comment type="function">
    <text evidence="3">Required for maturation of 30S ribosomal subunits.</text>
</comment>
<comment type="caution">
    <text evidence="6">The sequence shown here is derived from an EMBL/GenBank/DDBJ whole genome shotgun (WGS) entry which is preliminary data.</text>
</comment>
<dbReference type="Gene3D" id="2.30.30.180">
    <property type="entry name" value="Ribosome maturation factor RimP, C-terminal domain"/>
    <property type="match status" value="1"/>
</dbReference>